<sequence length="209" mass="23336">MSDVNLLARHINALNNRTELLSDVLHQHGDHLSSYMSVMDNRTTNLMSGIQINSKEIATLAHSMKIGDKLFSTQVQLSVPNCSLYSHGISNTLTADQQIHLNLKKMTAAVRNDSKIFKTLSEPLLDGRISIRLEWPDLNAVLVITSLGLESFAIIICIYLFLKFRKLATAMFVLQQVSIVKSQEIPSFIYKKLTPPTTSASELEKCFAS</sequence>
<protein>
    <submittedName>
        <fullName evidence="2">Uncharacterized protein</fullName>
    </submittedName>
</protein>
<feature type="transmembrane region" description="Helical" evidence="1">
    <location>
        <begin position="140"/>
        <end position="162"/>
    </location>
</feature>
<reference evidence="2 3" key="1">
    <citation type="submission" date="2020-06" db="EMBL/GenBank/DDBJ databases">
        <authorList>
            <person name="Li R."/>
            <person name="Bekaert M."/>
        </authorList>
    </citation>
    <scope>NUCLEOTIDE SEQUENCE [LARGE SCALE GENOMIC DNA]</scope>
    <source>
        <strain evidence="3">wild</strain>
    </source>
</reference>
<name>A0A6J8BSU8_MYTCO</name>
<evidence type="ECO:0000313" key="2">
    <source>
        <dbReference type="EMBL" id="CAC5386672.1"/>
    </source>
</evidence>
<keyword evidence="1" id="KW-1133">Transmembrane helix</keyword>
<keyword evidence="1" id="KW-0472">Membrane</keyword>
<organism evidence="2 3">
    <name type="scientific">Mytilus coruscus</name>
    <name type="common">Sea mussel</name>
    <dbReference type="NCBI Taxonomy" id="42192"/>
    <lineage>
        <taxon>Eukaryota</taxon>
        <taxon>Metazoa</taxon>
        <taxon>Spiralia</taxon>
        <taxon>Lophotrochozoa</taxon>
        <taxon>Mollusca</taxon>
        <taxon>Bivalvia</taxon>
        <taxon>Autobranchia</taxon>
        <taxon>Pteriomorphia</taxon>
        <taxon>Mytilida</taxon>
        <taxon>Mytiloidea</taxon>
        <taxon>Mytilidae</taxon>
        <taxon>Mytilinae</taxon>
        <taxon>Mytilus</taxon>
    </lineage>
</organism>
<evidence type="ECO:0000256" key="1">
    <source>
        <dbReference type="SAM" id="Phobius"/>
    </source>
</evidence>
<keyword evidence="3" id="KW-1185">Reference proteome</keyword>
<gene>
    <name evidence="2" type="ORF">MCOR_22081</name>
</gene>
<proteinExistence type="predicted"/>
<evidence type="ECO:0000313" key="3">
    <source>
        <dbReference type="Proteomes" id="UP000507470"/>
    </source>
</evidence>
<accession>A0A6J8BSU8</accession>
<keyword evidence="1" id="KW-0812">Transmembrane</keyword>
<dbReference type="AlphaFoldDB" id="A0A6J8BSU8"/>
<dbReference type="Proteomes" id="UP000507470">
    <property type="component" value="Unassembled WGS sequence"/>
</dbReference>
<dbReference type="EMBL" id="CACVKT020003887">
    <property type="protein sequence ID" value="CAC5386672.1"/>
    <property type="molecule type" value="Genomic_DNA"/>
</dbReference>